<dbReference type="OrthoDB" id="9806751at2"/>
<reference evidence="2 3" key="1">
    <citation type="submission" date="2017-06" db="EMBL/GenBank/DDBJ databases">
        <title>Genome sequencing of cyanobaciteial culture collection at National Institute for Environmental Studies (NIES).</title>
        <authorList>
            <person name="Hirose Y."/>
            <person name="Shimura Y."/>
            <person name="Fujisawa T."/>
            <person name="Nakamura Y."/>
            <person name="Kawachi M."/>
        </authorList>
    </citation>
    <scope>NUCLEOTIDE SEQUENCE [LARGE SCALE GENOMIC DNA]</scope>
    <source>
        <strain evidence="2 3">NIES-4072</strain>
    </source>
</reference>
<dbReference type="EMBL" id="BDUD01000001">
    <property type="protein sequence ID" value="GBG21722.1"/>
    <property type="molecule type" value="Genomic_DNA"/>
</dbReference>
<dbReference type="RefSeq" id="WP_109011569.1">
    <property type="nucleotide sequence ID" value="NZ_BDUD01000001.1"/>
</dbReference>
<keyword evidence="3" id="KW-1185">Reference proteome</keyword>
<name>A0A2R5FSI0_NOSCO</name>
<gene>
    <name evidence="2" type="ORF">NIES4072_54110</name>
</gene>
<accession>A0A2R5FSI0</accession>
<evidence type="ECO:0000313" key="2">
    <source>
        <dbReference type="EMBL" id="GBG21722.1"/>
    </source>
</evidence>
<feature type="domain" description="DUF5615" evidence="1">
    <location>
        <begin position="1"/>
        <end position="108"/>
    </location>
</feature>
<dbReference type="Proteomes" id="UP000245124">
    <property type="component" value="Unassembled WGS sequence"/>
</dbReference>
<evidence type="ECO:0000313" key="3">
    <source>
        <dbReference type="Proteomes" id="UP000245124"/>
    </source>
</evidence>
<dbReference type="Pfam" id="PF18480">
    <property type="entry name" value="DUF5615"/>
    <property type="match status" value="1"/>
</dbReference>
<protein>
    <recommendedName>
        <fullName evidence="1">DUF5615 domain-containing protein</fullName>
    </recommendedName>
</protein>
<evidence type="ECO:0000259" key="1">
    <source>
        <dbReference type="Pfam" id="PF18480"/>
    </source>
</evidence>
<dbReference type="AlphaFoldDB" id="A0A2R5FSI0"/>
<organism evidence="2 3">
    <name type="scientific">Nostoc commune NIES-4072</name>
    <dbReference type="NCBI Taxonomy" id="2005467"/>
    <lineage>
        <taxon>Bacteria</taxon>
        <taxon>Bacillati</taxon>
        <taxon>Cyanobacteriota</taxon>
        <taxon>Cyanophyceae</taxon>
        <taxon>Nostocales</taxon>
        <taxon>Nostocaceae</taxon>
        <taxon>Nostoc</taxon>
    </lineage>
</organism>
<comment type="caution">
    <text evidence="2">The sequence shown here is derived from an EMBL/GenBank/DDBJ whole genome shotgun (WGS) entry which is preliminary data.</text>
</comment>
<sequence>MKFLADENLDRQIVERLRLDGHETLYVVEMEPGIPDDEVLNLANNEGAILLTSDKDFGELVFRLRRIATGVVLIRLFGLSANDRAEIVANAINQHADELLGAFTVISRTYAHSTNSRRSWRLGGSRN</sequence>
<proteinExistence type="predicted"/>
<dbReference type="InterPro" id="IPR041049">
    <property type="entry name" value="DUF5615"/>
</dbReference>